<keyword evidence="3" id="KW-1185">Reference proteome</keyword>
<proteinExistence type="predicted"/>
<organism evidence="2 3">
    <name type="scientific">Streptomyces katrae</name>
    <dbReference type="NCBI Taxonomy" id="68223"/>
    <lineage>
        <taxon>Bacteria</taxon>
        <taxon>Bacillati</taxon>
        <taxon>Actinomycetota</taxon>
        <taxon>Actinomycetes</taxon>
        <taxon>Kitasatosporales</taxon>
        <taxon>Streptomycetaceae</taxon>
        <taxon>Streptomyces</taxon>
    </lineage>
</organism>
<comment type="caution">
    <text evidence="2">The sequence shown here is derived from an EMBL/GenBank/DDBJ whole genome shotgun (WGS) entry which is preliminary data.</text>
</comment>
<evidence type="ECO:0000313" key="3">
    <source>
        <dbReference type="Proteomes" id="UP001223390"/>
    </source>
</evidence>
<reference evidence="2 3" key="1">
    <citation type="submission" date="2023-05" db="EMBL/GenBank/DDBJ databases">
        <title>Sequencing and Assembly of Streptomyces sp. NP73.</title>
        <authorList>
            <person name="Konwar A.N."/>
            <person name="Saikia K."/>
            <person name="Thakur D."/>
        </authorList>
    </citation>
    <scope>NUCLEOTIDE SEQUENCE [LARGE SCALE GENOMIC DNA]</scope>
    <source>
        <strain evidence="2 3">NP73</strain>
    </source>
</reference>
<protein>
    <submittedName>
        <fullName evidence="2">Uncharacterized protein</fullName>
    </submittedName>
</protein>
<name>A0ABT7GMY5_9ACTN</name>
<sequence length="207" mass="22204">MTDPPEPAAFHPTHVVPQDGLPAWEAPDVSRPTAALDPFLPVRLLSRRGEWGQILCANGWSAWVDGRLLVAVPQPPPTAGRPLERTEDPEPLLTRTADTLDRYRRALRETVPGAAGDGFRQAVRGLRAGIVIDGESVWLYEEEAGRWLYADGGRPTTYAVVSEPGAPPPPEPEPEPGEADTGARAGVPQTPHEPTRVADRPDGGGSP</sequence>
<dbReference type="EMBL" id="JASITI010000003">
    <property type="protein sequence ID" value="MDK9494934.1"/>
    <property type="molecule type" value="Genomic_DNA"/>
</dbReference>
<evidence type="ECO:0000313" key="2">
    <source>
        <dbReference type="EMBL" id="MDK9494934.1"/>
    </source>
</evidence>
<feature type="compositionally biased region" description="Basic and acidic residues" evidence="1">
    <location>
        <begin position="193"/>
        <end position="207"/>
    </location>
</feature>
<gene>
    <name evidence="2" type="ORF">QEZ40_003573</name>
</gene>
<feature type="region of interest" description="Disordered" evidence="1">
    <location>
        <begin position="158"/>
        <end position="207"/>
    </location>
</feature>
<dbReference type="Proteomes" id="UP001223390">
    <property type="component" value="Unassembled WGS sequence"/>
</dbReference>
<evidence type="ECO:0000256" key="1">
    <source>
        <dbReference type="SAM" id="MobiDB-lite"/>
    </source>
</evidence>
<accession>A0ABT7GMY5</accession>
<dbReference type="RefSeq" id="WP_285340654.1">
    <property type="nucleotide sequence ID" value="NZ_JASITI010000003.1"/>
</dbReference>